<accession>A0A7X0EG20</accession>
<evidence type="ECO:0000313" key="6">
    <source>
        <dbReference type="EMBL" id="MBB6253666.1"/>
    </source>
</evidence>
<dbReference type="Gene3D" id="3.30.1950.10">
    <property type="entry name" value="wza like domain"/>
    <property type="match status" value="1"/>
</dbReference>
<evidence type="ECO:0000256" key="1">
    <source>
        <dbReference type="ARBA" id="ARBA00022729"/>
    </source>
</evidence>
<gene>
    <name evidence="6" type="ORF">FHS74_004242</name>
</gene>
<organism evidence="6 7">
    <name type="scientific">Nitrospirillum iridis</name>
    <dbReference type="NCBI Taxonomy" id="765888"/>
    <lineage>
        <taxon>Bacteria</taxon>
        <taxon>Pseudomonadati</taxon>
        <taxon>Pseudomonadota</taxon>
        <taxon>Alphaproteobacteria</taxon>
        <taxon>Rhodospirillales</taxon>
        <taxon>Azospirillaceae</taxon>
        <taxon>Nitrospirillum</taxon>
    </lineage>
</organism>
<feature type="region of interest" description="Disordered" evidence="2">
    <location>
        <begin position="28"/>
        <end position="47"/>
    </location>
</feature>
<protein>
    <submittedName>
        <fullName evidence="6">Protein involved in polysaccharide export with SLBB domain</fullName>
    </submittedName>
</protein>
<evidence type="ECO:0000256" key="3">
    <source>
        <dbReference type="SAM" id="SignalP"/>
    </source>
</evidence>
<comment type="caution">
    <text evidence="6">The sequence shown here is derived from an EMBL/GenBank/DDBJ whole genome shotgun (WGS) entry which is preliminary data.</text>
</comment>
<dbReference type="PANTHER" id="PTHR33619:SF3">
    <property type="entry name" value="POLYSACCHARIDE EXPORT PROTEIN GFCE-RELATED"/>
    <property type="match status" value="1"/>
</dbReference>
<dbReference type="Proteomes" id="UP000539175">
    <property type="component" value="Unassembled WGS sequence"/>
</dbReference>
<dbReference type="InterPro" id="IPR049712">
    <property type="entry name" value="Poly_export"/>
</dbReference>
<keyword evidence="7" id="KW-1185">Reference proteome</keyword>
<feature type="compositionally biased region" description="Polar residues" evidence="2">
    <location>
        <begin position="36"/>
        <end position="47"/>
    </location>
</feature>
<feature type="chain" id="PRO_5030741859" evidence="3">
    <location>
        <begin position="23"/>
        <end position="254"/>
    </location>
</feature>
<dbReference type="EMBL" id="JACIIZ010000013">
    <property type="protein sequence ID" value="MBB6253666.1"/>
    <property type="molecule type" value="Genomic_DNA"/>
</dbReference>
<proteinExistence type="predicted"/>
<dbReference type="AlphaFoldDB" id="A0A7X0EG20"/>
<evidence type="ECO:0000256" key="2">
    <source>
        <dbReference type="SAM" id="MobiDB-lite"/>
    </source>
</evidence>
<dbReference type="Pfam" id="PF10531">
    <property type="entry name" value="SLBB"/>
    <property type="match status" value="1"/>
</dbReference>
<dbReference type="RefSeq" id="WP_184804662.1">
    <property type="nucleotide sequence ID" value="NZ_JACIIZ010000013.1"/>
</dbReference>
<dbReference type="InterPro" id="IPR003715">
    <property type="entry name" value="Poly_export_N"/>
</dbReference>
<feature type="domain" description="Polysaccharide export protein N-terminal" evidence="4">
    <location>
        <begin position="58"/>
        <end position="131"/>
    </location>
</feature>
<feature type="signal peptide" evidence="3">
    <location>
        <begin position="1"/>
        <end position="22"/>
    </location>
</feature>
<evidence type="ECO:0000259" key="4">
    <source>
        <dbReference type="Pfam" id="PF02563"/>
    </source>
</evidence>
<evidence type="ECO:0000313" key="7">
    <source>
        <dbReference type="Proteomes" id="UP000539175"/>
    </source>
</evidence>
<dbReference type="GO" id="GO:0015159">
    <property type="term" value="F:polysaccharide transmembrane transporter activity"/>
    <property type="evidence" value="ECO:0007669"/>
    <property type="project" value="InterPro"/>
</dbReference>
<sequence>MKRNASFGLVLLAAGALTPLTACVPNSIQPPDDKTSVSQVGTPRTGSQAAAFTPWAEDEGDYRIGQGDEVEVKLPFNGEFNDRVTVGPDGQFTLPLVGSVHAEGRTVADITTELNQRFGRDLRDPRAQVAIRAYASQRVFVGGEVNNAGLFSMPGRIGVLEAIAMANGFMETAQSHKVVLIRRAPNGHPMMKIIDIGGFVGGTADDVRLHPFDIVFVPKTSIAEVDQWVDQFITRVVPFQRSFNYTVGRQQNFQ</sequence>
<dbReference type="Pfam" id="PF02563">
    <property type="entry name" value="Poly_export"/>
    <property type="match status" value="1"/>
</dbReference>
<evidence type="ECO:0000259" key="5">
    <source>
        <dbReference type="Pfam" id="PF10531"/>
    </source>
</evidence>
<name>A0A7X0EG20_9PROT</name>
<dbReference type="Gene3D" id="3.10.560.10">
    <property type="entry name" value="Outer membrane lipoprotein wza domain like"/>
    <property type="match status" value="1"/>
</dbReference>
<feature type="domain" description="Soluble ligand binding" evidence="5">
    <location>
        <begin position="138"/>
        <end position="193"/>
    </location>
</feature>
<dbReference type="InterPro" id="IPR019554">
    <property type="entry name" value="Soluble_ligand-bd"/>
</dbReference>
<reference evidence="6 7" key="1">
    <citation type="submission" date="2020-08" db="EMBL/GenBank/DDBJ databases">
        <title>Genomic Encyclopedia of Type Strains, Phase IV (KMG-IV): sequencing the most valuable type-strain genomes for metagenomic binning, comparative biology and taxonomic classification.</title>
        <authorList>
            <person name="Goeker M."/>
        </authorList>
    </citation>
    <scope>NUCLEOTIDE SEQUENCE [LARGE SCALE GENOMIC DNA]</scope>
    <source>
        <strain evidence="6 7">DSM 22198</strain>
    </source>
</reference>
<keyword evidence="1 3" id="KW-0732">Signal</keyword>
<dbReference type="PANTHER" id="PTHR33619">
    <property type="entry name" value="POLYSACCHARIDE EXPORT PROTEIN GFCE-RELATED"/>
    <property type="match status" value="1"/>
</dbReference>